<proteinExistence type="predicted"/>
<evidence type="ECO:0000259" key="3">
    <source>
        <dbReference type="PROSITE" id="PS50102"/>
    </source>
</evidence>
<feature type="domain" description="RRM" evidence="3">
    <location>
        <begin position="212"/>
        <end position="316"/>
    </location>
</feature>
<dbReference type="Proteomes" id="UP000289340">
    <property type="component" value="Chromosome 11"/>
</dbReference>
<evidence type="ECO:0000256" key="1">
    <source>
        <dbReference type="PROSITE-ProRule" id="PRU00176"/>
    </source>
</evidence>
<dbReference type="InterPro" id="IPR000504">
    <property type="entry name" value="RRM_dom"/>
</dbReference>
<organism evidence="4 5">
    <name type="scientific">Glycine soja</name>
    <name type="common">Wild soybean</name>
    <dbReference type="NCBI Taxonomy" id="3848"/>
    <lineage>
        <taxon>Eukaryota</taxon>
        <taxon>Viridiplantae</taxon>
        <taxon>Streptophyta</taxon>
        <taxon>Embryophyta</taxon>
        <taxon>Tracheophyta</taxon>
        <taxon>Spermatophyta</taxon>
        <taxon>Magnoliopsida</taxon>
        <taxon>eudicotyledons</taxon>
        <taxon>Gunneridae</taxon>
        <taxon>Pentapetalae</taxon>
        <taxon>rosids</taxon>
        <taxon>fabids</taxon>
        <taxon>Fabales</taxon>
        <taxon>Fabaceae</taxon>
        <taxon>Papilionoideae</taxon>
        <taxon>50 kb inversion clade</taxon>
        <taxon>NPAAA clade</taxon>
        <taxon>indigoferoid/millettioid clade</taxon>
        <taxon>Phaseoleae</taxon>
        <taxon>Glycine</taxon>
        <taxon>Glycine subgen. Soja</taxon>
    </lineage>
</organism>
<dbReference type="InterPro" id="IPR007201">
    <property type="entry name" value="Mei2-like_Rrm_C"/>
</dbReference>
<gene>
    <name evidence="4" type="ORF">D0Y65_029626</name>
</gene>
<reference evidence="4 5" key="1">
    <citation type="submission" date="2018-09" db="EMBL/GenBank/DDBJ databases">
        <title>A high-quality reference genome of wild soybean provides a powerful tool to mine soybean genomes.</title>
        <authorList>
            <person name="Xie M."/>
            <person name="Chung C.Y.L."/>
            <person name="Li M.-W."/>
            <person name="Wong F.-L."/>
            <person name="Chan T.-F."/>
            <person name="Lam H.-M."/>
        </authorList>
    </citation>
    <scope>NUCLEOTIDE SEQUENCE [LARGE SCALE GENOMIC DNA]</scope>
    <source>
        <strain evidence="5">cv. W05</strain>
        <tissue evidence="4">Hypocotyl of etiolated seedlings</tissue>
    </source>
</reference>
<feature type="region of interest" description="Disordered" evidence="2">
    <location>
        <begin position="94"/>
        <end position="115"/>
    </location>
</feature>
<dbReference type="Pfam" id="PF04059">
    <property type="entry name" value="RRM_2"/>
    <property type="match status" value="1"/>
</dbReference>
<evidence type="ECO:0000313" key="5">
    <source>
        <dbReference type="Proteomes" id="UP000289340"/>
    </source>
</evidence>
<keyword evidence="1" id="KW-0694">RNA-binding</keyword>
<dbReference type="PROSITE" id="PS50102">
    <property type="entry name" value="RRM"/>
    <property type="match status" value="1"/>
</dbReference>
<dbReference type="InterPro" id="IPR035979">
    <property type="entry name" value="RBD_domain_sf"/>
</dbReference>
<dbReference type="AlphaFoldDB" id="A0A445I017"/>
<dbReference type="InterPro" id="IPR012677">
    <property type="entry name" value="Nucleotide-bd_a/b_plait_sf"/>
</dbReference>
<feature type="region of interest" description="Disordered" evidence="2">
    <location>
        <begin position="345"/>
        <end position="368"/>
    </location>
</feature>
<dbReference type="EMBL" id="QZWG01000011">
    <property type="protein sequence ID" value="RZB79440.1"/>
    <property type="molecule type" value="Genomic_DNA"/>
</dbReference>
<comment type="caution">
    <text evidence="4">The sequence shown here is derived from an EMBL/GenBank/DDBJ whole genome shotgun (WGS) entry which is preliminary data.</text>
</comment>
<evidence type="ECO:0000256" key="2">
    <source>
        <dbReference type="SAM" id="MobiDB-lite"/>
    </source>
</evidence>
<sequence length="368" mass="42563">MVSPLNPEALEYLPRHNHKLQQQQQQVLQPQPLPCSTFPPTSIFTPHCNFLLLFSSFPSRHPYNPFYYPTLTLPPLPPSSIPLALEADQPTRFHEIKNGSDSDSDSNPVEAHAVNKKKDQMVIAEEPKTGCGSIGFVKKRAFKAYINGRCLESWRQKSYPPRRKVEENGQRKSVDFLRNRKVFRHHPANEPFRGFPKRNRFNPSLPVRDGETTVMIRNIPSKYTRELLVKFLEDHCLKVNRTTENEACKEKGEEESIGLAFDFVYLPIDFKSRMNKGYAFVNFTKPQAARKFRNTASRLKWDMFQSNKIREVVSARLQGKEQLEKHFETMNFPCDSEDVLPVSFSPPRDGVNKGDQRTMGNLMKRQHV</sequence>
<name>A0A445I017_GLYSO</name>
<protein>
    <submittedName>
        <fullName evidence="4">Protein terminal ear1-like</fullName>
    </submittedName>
</protein>
<dbReference type="Gramene" id="XM_028335333.1">
    <property type="protein sequence ID" value="XP_028191134.1"/>
    <property type="gene ID" value="LOC114376981"/>
</dbReference>
<dbReference type="SMR" id="A0A445I017"/>
<accession>A0A445I017</accession>
<evidence type="ECO:0000313" key="4">
    <source>
        <dbReference type="EMBL" id="RZB79440.1"/>
    </source>
</evidence>
<dbReference type="GO" id="GO:0003723">
    <property type="term" value="F:RNA binding"/>
    <property type="evidence" value="ECO:0007669"/>
    <property type="project" value="UniProtKB-UniRule"/>
</dbReference>
<dbReference type="SUPFAM" id="SSF54928">
    <property type="entry name" value="RNA-binding domain, RBD"/>
    <property type="match status" value="1"/>
</dbReference>
<keyword evidence="5" id="KW-1185">Reference proteome</keyword>
<dbReference type="Gene3D" id="3.30.70.330">
    <property type="match status" value="1"/>
</dbReference>